<feature type="transmembrane region" description="Helical" evidence="8">
    <location>
        <begin position="336"/>
        <end position="357"/>
    </location>
</feature>
<dbReference type="STRING" id="1385512.N784_10090"/>
<dbReference type="eggNOG" id="COG0531">
    <property type="taxonomic scope" value="Bacteria"/>
</dbReference>
<keyword evidence="10" id="KW-1185">Reference proteome</keyword>
<feature type="transmembrane region" description="Helical" evidence="8">
    <location>
        <begin position="147"/>
        <end position="166"/>
    </location>
</feature>
<feature type="transmembrane region" description="Helical" evidence="8">
    <location>
        <begin position="9"/>
        <end position="27"/>
    </location>
</feature>
<keyword evidence="5 8" id="KW-0812">Transmembrane</keyword>
<evidence type="ECO:0000256" key="7">
    <source>
        <dbReference type="ARBA" id="ARBA00023136"/>
    </source>
</evidence>
<evidence type="ECO:0000256" key="5">
    <source>
        <dbReference type="ARBA" id="ARBA00022692"/>
    </source>
</evidence>
<dbReference type="AlphaFoldDB" id="A0A0A5HNB7"/>
<evidence type="ECO:0000256" key="4">
    <source>
        <dbReference type="ARBA" id="ARBA00022544"/>
    </source>
</evidence>
<feature type="transmembrane region" description="Helical" evidence="8">
    <location>
        <begin position="306"/>
        <end position="324"/>
    </location>
</feature>
<evidence type="ECO:0008006" key="11">
    <source>
        <dbReference type="Google" id="ProtNLM"/>
    </source>
</evidence>
<proteinExistence type="inferred from homology"/>
<feature type="transmembrane region" description="Helical" evidence="8">
    <location>
        <begin position="269"/>
        <end position="294"/>
    </location>
</feature>
<sequence length="366" mass="41256">MKKEKISSVQFMIIVCIFSIGTTIVQIPRGLAASAKQDAWIAIIIAVFIGFFVILLLTNVSQSNSQMTFIDIMKQQFGKPIGFIASLSFIFFALHSSAALLSYMGDFLSTQILTETPTSIIQFIIIIVISFAMKLGIESIARSTEIFFFWILLFLLFIFLFTSPLLQFENMLPLMESSPKQIGKGALLYLSVTPFTLVILMMVFPAINNSQQGKKGMLIGYALAGLIIITFTFYTILILGPDATARNNVPTYLIAKKINLGPMFGRVEAILAFVWIICIFYKLLFYFYASSLGVTQLFQLKDGNSLILPLAMYCYLLSIIVYPSTTYRNDWDENIFVAYSLTHGFILPIVLLLTTFIRQKWKNKQS</sequence>
<reference evidence="9 10" key="1">
    <citation type="submission" date="2013-08" db="EMBL/GenBank/DDBJ databases">
        <authorList>
            <person name="Huang J."/>
            <person name="Wang G."/>
        </authorList>
    </citation>
    <scope>NUCLEOTIDE SEQUENCE [LARGE SCALE GENOMIC DNA]</scope>
    <source>
        <strain evidence="9 10">JSM 072002</strain>
    </source>
</reference>
<keyword evidence="7 8" id="KW-0472">Membrane</keyword>
<comment type="subcellular location">
    <subcellularLocation>
        <location evidence="1">Membrane</location>
        <topology evidence="1">Multi-pass membrane protein</topology>
    </subcellularLocation>
</comment>
<evidence type="ECO:0000256" key="1">
    <source>
        <dbReference type="ARBA" id="ARBA00004141"/>
    </source>
</evidence>
<feature type="transmembrane region" description="Helical" evidence="8">
    <location>
        <begin position="81"/>
        <end position="104"/>
    </location>
</feature>
<dbReference type="PANTHER" id="PTHR34975">
    <property type="entry name" value="SPORE GERMINATION PROTEIN A2"/>
    <property type="match status" value="1"/>
</dbReference>
<dbReference type="PANTHER" id="PTHR34975:SF2">
    <property type="entry name" value="SPORE GERMINATION PROTEIN A2"/>
    <property type="match status" value="1"/>
</dbReference>
<feature type="transmembrane region" description="Helical" evidence="8">
    <location>
        <begin position="116"/>
        <end position="135"/>
    </location>
</feature>
<keyword evidence="4" id="KW-0309">Germination</keyword>
<dbReference type="EMBL" id="AVPG01000026">
    <property type="protein sequence ID" value="KGX85127.1"/>
    <property type="molecule type" value="Genomic_DNA"/>
</dbReference>
<comment type="caution">
    <text evidence="9">The sequence shown here is derived from an EMBL/GenBank/DDBJ whole genome shotgun (WGS) entry which is preliminary data.</text>
</comment>
<evidence type="ECO:0000256" key="8">
    <source>
        <dbReference type="SAM" id="Phobius"/>
    </source>
</evidence>
<feature type="transmembrane region" description="Helical" evidence="8">
    <location>
        <begin position="219"/>
        <end position="240"/>
    </location>
</feature>
<dbReference type="Pfam" id="PF03845">
    <property type="entry name" value="Spore_permease"/>
    <property type="match status" value="1"/>
</dbReference>
<name>A0A0A5HNB7_9BACI</name>
<protein>
    <recommendedName>
        <fullName evidence="11">Spore germination protein</fullName>
    </recommendedName>
</protein>
<evidence type="ECO:0000313" key="10">
    <source>
        <dbReference type="Proteomes" id="UP000030401"/>
    </source>
</evidence>
<feature type="transmembrane region" description="Helical" evidence="8">
    <location>
        <begin position="39"/>
        <end position="60"/>
    </location>
</feature>
<dbReference type="NCBIfam" id="TIGR00912">
    <property type="entry name" value="2A0309"/>
    <property type="match status" value="1"/>
</dbReference>
<gene>
    <name evidence="9" type="ORF">N784_10090</name>
</gene>
<accession>A0A0A5HNB7</accession>
<dbReference type="RefSeq" id="WP_036835747.1">
    <property type="nucleotide sequence ID" value="NZ_AVPG01000026.1"/>
</dbReference>
<dbReference type="Proteomes" id="UP000030401">
    <property type="component" value="Unassembled WGS sequence"/>
</dbReference>
<keyword evidence="3" id="KW-0813">Transport</keyword>
<dbReference type="InterPro" id="IPR004761">
    <property type="entry name" value="Spore_GerAB"/>
</dbReference>
<dbReference type="GO" id="GO:0009847">
    <property type="term" value="P:spore germination"/>
    <property type="evidence" value="ECO:0007669"/>
    <property type="project" value="InterPro"/>
</dbReference>
<dbReference type="OrthoDB" id="2078716at2"/>
<organism evidence="9 10">
    <name type="scientific">Pontibacillus litoralis JSM 072002</name>
    <dbReference type="NCBI Taxonomy" id="1385512"/>
    <lineage>
        <taxon>Bacteria</taxon>
        <taxon>Bacillati</taxon>
        <taxon>Bacillota</taxon>
        <taxon>Bacilli</taxon>
        <taxon>Bacillales</taxon>
        <taxon>Bacillaceae</taxon>
        <taxon>Pontibacillus</taxon>
    </lineage>
</organism>
<evidence type="ECO:0000313" key="9">
    <source>
        <dbReference type="EMBL" id="KGX85127.1"/>
    </source>
</evidence>
<comment type="similarity">
    <text evidence="2">Belongs to the amino acid-polyamine-organocation (APC) superfamily. Spore germination protein (SGP) (TC 2.A.3.9) family.</text>
</comment>
<evidence type="ECO:0000256" key="2">
    <source>
        <dbReference type="ARBA" id="ARBA00007998"/>
    </source>
</evidence>
<dbReference type="GO" id="GO:0016020">
    <property type="term" value="C:membrane"/>
    <property type="evidence" value="ECO:0007669"/>
    <property type="project" value="UniProtKB-SubCell"/>
</dbReference>
<dbReference type="Gene3D" id="1.20.1740.10">
    <property type="entry name" value="Amino acid/polyamine transporter I"/>
    <property type="match status" value="1"/>
</dbReference>
<keyword evidence="6 8" id="KW-1133">Transmembrane helix</keyword>
<evidence type="ECO:0000256" key="3">
    <source>
        <dbReference type="ARBA" id="ARBA00022448"/>
    </source>
</evidence>
<evidence type="ECO:0000256" key="6">
    <source>
        <dbReference type="ARBA" id="ARBA00022989"/>
    </source>
</evidence>
<feature type="transmembrane region" description="Helical" evidence="8">
    <location>
        <begin position="186"/>
        <end position="207"/>
    </location>
</feature>